<keyword evidence="1" id="KW-0472">Membrane</keyword>
<keyword evidence="1" id="KW-1133">Transmembrane helix</keyword>
<evidence type="ECO:0000256" key="1">
    <source>
        <dbReference type="SAM" id="Phobius"/>
    </source>
</evidence>
<dbReference type="AlphaFoldDB" id="W4VE21"/>
<dbReference type="Proteomes" id="UP000019109">
    <property type="component" value="Unassembled WGS sequence"/>
</dbReference>
<dbReference type="EMBL" id="BAVR01000175">
    <property type="protein sequence ID" value="GAE91058.1"/>
    <property type="molecule type" value="Genomic_DNA"/>
</dbReference>
<protein>
    <submittedName>
        <fullName evidence="2">Aldehyde dehydrogenase</fullName>
    </submittedName>
</protein>
<comment type="caution">
    <text evidence="2">The sequence shown here is derived from an EMBL/GenBank/DDBJ whole genome shotgun (WGS) entry which is preliminary data.</text>
</comment>
<keyword evidence="3" id="KW-1185">Reference proteome</keyword>
<feature type="transmembrane region" description="Helical" evidence="1">
    <location>
        <begin position="66"/>
        <end position="89"/>
    </location>
</feature>
<name>W4VE21_9FIRM</name>
<reference evidence="2" key="1">
    <citation type="journal article" date="2014" name="Genome Announc.">
        <title>Draft Genome Sequence of Clostridium straminisolvens Strain JCM 21531T, Isolated from a Cellulose-Degrading Bacterial Community.</title>
        <authorList>
            <person name="Yuki M."/>
            <person name="Oshima K."/>
            <person name="Suda W."/>
            <person name="Sakamoto M."/>
            <person name="Kitamura K."/>
            <person name="Iida T."/>
            <person name="Hattori M."/>
            <person name="Ohkuma M."/>
        </authorList>
    </citation>
    <scope>NUCLEOTIDE SEQUENCE [LARGE SCALE GENOMIC DNA]</scope>
    <source>
        <strain evidence="2">JCM 21531</strain>
    </source>
</reference>
<organism evidence="2 3">
    <name type="scientific">Acetivibrio straminisolvens JCM 21531</name>
    <dbReference type="NCBI Taxonomy" id="1294263"/>
    <lineage>
        <taxon>Bacteria</taxon>
        <taxon>Bacillati</taxon>
        <taxon>Bacillota</taxon>
        <taxon>Clostridia</taxon>
        <taxon>Eubacteriales</taxon>
        <taxon>Oscillospiraceae</taxon>
        <taxon>Acetivibrio</taxon>
    </lineage>
</organism>
<gene>
    <name evidence="2" type="ORF">JCM21531_4741</name>
</gene>
<proteinExistence type="predicted"/>
<sequence length="95" mass="11341">MSGHRLLDVSILVLLEVPLQQAMKRRGNMLKEVSILVLLEVPLQLVQEGKKQTLIFLFQSLFYWKYLFNLLIFTSTLNNIRVFQSLFYWKYLFNV</sequence>
<accession>W4VE21</accession>
<keyword evidence="1" id="KW-0812">Transmembrane</keyword>
<evidence type="ECO:0000313" key="3">
    <source>
        <dbReference type="Proteomes" id="UP000019109"/>
    </source>
</evidence>
<evidence type="ECO:0000313" key="2">
    <source>
        <dbReference type="EMBL" id="GAE91058.1"/>
    </source>
</evidence>